<gene>
    <name evidence="8" type="primary">KATNA1</name>
    <name evidence="11" type="ORF">MSP1404_LOCUS4023</name>
</gene>
<reference evidence="11" key="1">
    <citation type="submission" date="2021-01" db="EMBL/GenBank/DDBJ databases">
        <authorList>
            <person name="Corre E."/>
            <person name="Pelletier E."/>
            <person name="Niang G."/>
            <person name="Scheremetjew M."/>
            <person name="Finn R."/>
            <person name="Kale V."/>
            <person name="Holt S."/>
            <person name="Cochrane G."/>
            <person name="Meng A."/>
            <person name="Brown T."/>
            <person name="Cohen L."/>
        </authorList>
    </citation>
    <scope>NUCLEOTIDE SEQUENCE</scope>
    <source>
        <strain evidence="11">CCMP494</strain>
    </source>
</reference>
<dbReference type="InterPro" id="IPR028596">
    <property type="entry name" value="KATNA1"/>
</dbReference>
<dbReference type="InterPro" id="IPR050304">
    <property type="entry name" value="MT-severing_AAA_ATPase"/>
</dbReference>
<dbReference type="HAMAP" id="MF_03023">
    <property type="entry name" value="Katanin_p60_A1"/>
    <property type="match status" value="1"/>
</dbReference>
<keyword evidence="7 8" id="KW-0413">Isomerase</keyword>
<feature type="region of interest" description="Disordered" evidence="9">
    <location>
        <begin position="329"/>
        <end position="350"/>
    </location>
</feature>
<dbReference type="GO" id="GO:0005737">
    <property type="term" value="C:cytoplasm"/>
    <property type="evidence" value="ECO:0007669"/>
    <property type="project" value="UniProtKB-UniRule"/>
</dbReference>
<keyword evidence="4 8" id="KW-0547">Nucleotide-binding</keyword>
<dbReference type="InterPro" id="IPR003960">
    <property type="entry name" value="ATPase_AAA_CS"/>
</dbReference>
<protein>
    <recommendedName>
        <fullName evidence="8">Katanin p60 ATPase-containing subunit A1</fullName>
        <shortName evidence="8">Katanin p60 subunit A1</shortName>
        <ecNumber evidence="8">5.6.1.1</ecNumber>
    </recommendedName>
    <alternativeName>
        <fullName evidence="8">p60 katanin</fullName>
    </alternativeName>
</protein>
<dbReference type="FunFam" id="3.40.50.300:FF:000159">
    <property type="entry name" value="Katanin p60 ATPase-containing subunit A1"/>
    <property type="match status" value="1"/>
</dbReference>
<dbReference type="Pfam" id="PF09336">
    <property type="entry name" value="Vps4_C"/>
    <property type="match status" value="1"/>
</dbReference>
<dbReference type="InterPro" id="IPR003959">
    <property type="entry name" value="ATPase_AAA_core"/>
</dbReference>
<dbReference type="Gene3D" id="1.10.8.60">
    <property type="match status" value="1"/>
</dbReference>
<evidence type="ECO:0000256" key="9">
    <source>
        <dbReference type="SAM" id="MobiDB-lite"/>
    </source>
</evidence>
<dbReference type="EMBL" id="HBEV01005284">
    <property type="protein sequence ID" value="CAD8583388.1"/>
    <property type="molecule type" value="Transcribed_RNA"/>
</dbReference>
<dbReference type="GO" id="GO:0051013">
    <property type="term" value="P:microtubule severing"/>
    <property type="evidence" value="ECO:0007669"/>
    <property type="project" value="UniProtKB-UniRule"/>
</dbReference>
<dbReference type="GO" id="GO:0008017">
    <property type="term" value="F:microtubule binding"/>
    <property type="evidence" value="ECO:0007669"/>
    <property type="project" value="UniProtKB-UniRule"/>
</dbReference>
<dbReference type="SMART" id="SM00382">
    <property type="entry name" value="AAA"/>
    <property type="match status" value="1"/>
</dbReference>
<dbReference type="GO" id="GO:0008568">
    <property type="term" value="F:microtubule severing ATPase activity"/>
    <property type="evidence" value="ECO:0007669"/>
    <property type="project" value="UniProtKB-EC"/>
</dbReference>
<evidence type="ECO:0000256" key="3">
    <source>
        <dbReference type="ARBA" id="ARBA00022701"/>
    </source>
</evidence>
<evidence type="ECO:0000256" key="6">
    <source>
        <dbReference type="ARBA" id="ARBA00023212"/>
    </source>
</evidence>
<keyword evidence="3 8" id="KW-0493">Microtubule</keyword>
<dbReference type="GO" id="GO:0005874">
    <property type="term" value="C:microtubule"/>
    <property type="evidence" value="ECO:0007669"/>
    <property type="project" value="UniProtKB-KW"/>
</dbReference>
<comment type="function">
    <text evidence="8">Severs microtubules in an ATP-dependent manner. Microtubule severing may promote rapid reorganization of cellular microtubule arrays.</text>
</comment>
<comment type="catalytic activity">
    <reaction evidence="8">
        <text>n ATP + n H2O + a microtubule = n ADP + n phosphate + (n+1) alpha/beta tubulin heterodimers.</text>
        <dbReference type="EC" id="5.6.1.1"/>
    </reaction>
</comment>
<comment type="subcellular location">
    <subcellularLocation>
        <location evidence="1 8">Cytoplasm</location>
        <location evidence="1 8">Cytoskeleton</location>
    </subcellularLocation>
</comment>
<dbReference type="Gene3D" id="3.40.50.300">
    <property type="entry name" value="P-loop containing nucleotide triphosphate hydrolases"/>
    <property type="match status" value="1"/>
</dbReference>
<keyword evidence="2 8" id="KW-0963">Cytoplasm</keyword>
<dbReference type="PANTHER" id="PTHR23074">
    <property type="entry name" value="AAA DOMAIN-CONTAINING"/>
    <property type="match status" value="1"/>
</dbReference>
<dbReference type="PROSITE" id="PS00674">
    <property type="entry name" value="AAA"/>
    <property type="match status" value="1"/>
</dbReference>
<dbReference type="AlphaFoldDB" id="A0A7S0PLV4"/>
<dbReference type="PANTHER" id="PTHR23074:SF19">
    <property type="entry name" value="KATANIN P60 ATPASE-CONTAINING SUBUNIT A1"/>
    <property type="match status" value="1"/>
</dbReference>
<evidence type="ECO:0000313" key="11">
    <source>
        <dbReference type="EMBL" id="CAD8583388.1"/>
    </source>
</evidence>
<dbReference type="EC" id="5.6.1.1" evidence="8"/>
<dbReference type="InterPro" id="IPR003593">
    <property type="entry name" value="AAA+_ATPase"/>
</dbReference>
<dbReference type="InterPro" id="IPR027417">
    <property type="entry name" value="P-loop_NTPase"/>
</dbReference>
<keyword evidence="5 8" id="KW-0067">ATP-binding</keyword>
<evidence type="ECO:0000256" key="1">
    <source>
        <dbReference type="ARBA" id="ARBA00004245"/>
    </source>
</evidence>
<feature type="compositionally biased region" description="Basic and acidic residues" evidence="9">
    <location>
        <begin position="69"/>
        <end position="83"/>
    </location>
</feature>
<dbReference type="FunFam" id="1.10.8.60:FF:000025">
    <property type="entry name" value="Katanin p60 ATPase-containing subunit A1"/>
    <property type="match status" value="1"/>
</dbReference>
<evidence type="ECO:0000256" key="4">
    <source>
        <dbReference type="ARBA" id="ARBA00022741"/>
    </source>
</evidence>
<proteinExistence type="inferred from homology"/>
<evidence type="ECO:0000259" key="10">
    <source>
        <dbReference type="SMART" id="SM00382"/>
    </source>
</evidence>
<keyword evidence="6 8" id="KW-0206">Cytoskeleton</keyword>
<evidence type="ECO:0000256" key="2">
    <source>
        <dbReference type="ARBA" id="ARBA00022490"/>
    </source>
</evidence>
<sequence>MFSTRPGSSAAAARARGLVPHVAANLPGPVQEGPLPPSTKARAGAPPGRAPSLSRDEEEAMWRGGVGRARKENRAPSPERDPDVWSAPTPRDSPAKAPPGRRDDSRLPAWARRDPAGNNAHASGDPGPRARKKPVASSGYGQRRDPRGGAKAAIGKGGGAGGRYDPDPFEARGGPDAALAENLRRDILDASPSVRWDDIAGLHDAKRLLEEAVVLPLWMPEYFRGIRRPWKGVLMFGPPGTGKTMLAKAVATECGTTFFNISSSTLASKYRGESERMVRILFDLARHHAPSTIFIDEIDSLCTSRGASGEHEASRRVKSEFLVQIDGCSATDDSHDDSHDDENGGKNGGGKKVMVLAATNFPWDIDEALRRRLEKRIYIPLPDAEARNALVNINVRGVEVASDVDFDALARRTEGYSGDDITNVCRDAAMNGMRRKIVGKRPEEIRAMSKEEVAAPITMEDMNEALKRIQPSVAREDVERHLEWLAEFGST</sequence>
<evidence type="ECO:0000256" key="5">
    <source>
        <dbReference type="ARBA" id="ARBA00022840"/>
    </source>
</evidence>
<dbReference type="GO" id="GO:0005524">
    <property type="term" value="F:ATP binding"/>
    <property type="evidence" value="ECO:0007669"/>
    <property type="project" value="UniProtKB-KW"/>
</dbReference>
<organism evidence="11">
    <name type="scientific">Micromonas pusilla</name>
    <name type="common">Picoplanktonic green alga</name>
    <name type="synonym">Chromulina pusilla</name>
    <dbReference type="NCBI Taxonomy" id="38833"/>
    <lineage>
        <taxon>Eukaryota</taxon>
        <taxon>Viridiplantae</taxon>
        <taxon>Chlorophyta</taxon>
        <taxon>Mamiellophyceae</taxon>
        <taxon>Mamiellales</taxon>
        <taxon>Mamiellaceae</taxon>
        <taxon>Micromonas</taxon>
    </lineage>
</organism>
<feature type="region of interest" description="Disordered" evidence="9">
    <location>
        <begin position="23"/>
        <end position="175"/>
    </location>
</feature>
<dbReference type="InterPro" id="IPR041569">
    <property type="entry name" value="AAA_lid_3"/>
</dbReference>
<evidence type="ECO:0000256" key="7">
    <source>
        <dbReference type="ARBA" id="ARBA00023235"/>
    </source>
</evidence>
<comment type="similarity">
    <text evidence="8">Belongs to the AAA ATPase family. Katanin p60 subunit A1 subfamily.</text>
</comment>
<evidence type="ECO:0000256" key="8">
    <source>
        <dbReference type="HAMAP-Rule" id="MF_03023"/>
    </source>
</evidence>
<dbReference type="InterPro" id="IPR015415">
    <property type="entry name" value="Spast_Vps4_C"/>
</dbReference>
<dbReference type="SUPFAM" id="SSF52540">
    <property type="entry name" value="P-loop containing nucleoside triphosphate hydrolases"/>
    <property type="match status" value="1"/>
</dbReference>
<feature type="domain" description="AAA+ ATPase" evidence="10">
    <location>
        <begin position="229"/>
        <end position="383"/>
    </location>
</feature>
<dbReference type="Pfam" id="PF17862">
    <property type="entry name" value="AAA_lid_3"/>
    <property type="match status" value="1"/>
</dbReference>
<dbReference type="GO" id="GO:0016887">
    <property type="term" value="F:ATP hydrolysis activity"/>
    <property type="evidence" value="ECO:0007669"/>
    <property type="project" value="InterPro"/>
</dbReference>
<accession>A0A7S0PLV4</accession>
<feature type="compositionally biased region" description="Low complexity" evidence="9">
    <location>
        <begin position="41"/>
        <end position="51"/>
    </location>
</feature>
<dbReference type="Pfam" id="PF00004">
    <property type="entry name" value="AAA"/>
    <property type="match status" value="1"/>
</dbReference>
<feature type="compositionally biased region" description="Basic and acidic residues" evidence="9">
    <location>
        <begin position="332"/>
        <end position="344"/>
    </location>
</feature>
<feature type="compositionally biased region" description="Basic and acidic residues" evidence="9">
    <location>
        <begin position="100"/>
        <end position="115"/>
    </location>
</feature>
<feature type="binding site" evidence="8">
    <location>
        <begin position="237"/>
        <end position="244"/>
    </location>
    <ligand>
        <name>ATP</name>
        <dbReference type="ChEBI" id="CHEBI:30616"/>
    </ligand>
</feature>
<name>A0A7S0PLV4_MICPS</name>